<dbReference type="InterPro" id="IPR027417">
    <property type="entry name" value="P-loop_NTPase"/>
</dbReference>
<evidence type="ECO:0000259" key="20">
    <source>
        <dbReference type="PROSITE" id="PS51327"/>
    </source>
</evidence>
<comment type="function">
    <text evidence="14">Dicer-like endonuclease involved in cleaving double-stranded RNA in the RNA interference (RNAi) pathway. Produces 21 to 25 bp dsRNAs (siRNAs) which target the selective destruction of homologous RNAs leading to sequence-specific suppression of gene expression, called post-transcriptional gene silencing (PTGS). Part of a broad host defense response against viral infection and transposons.</text>
</comment>
<dbReference type="VEuPathDB" id="FungiDB:ASPWEDRAFT_622733"/>
<evidence type="ECO:0000256" key="7">
    <source>
        <dbReference type="ARBA" id="ARBA00022801"/>
    </source>
</evidence>
<evidence type="ECO:0000313" key="21">
    <source>
        <dbReference type="EMBL" id="OJJ33462.1"/>
    </source>
</evidence>
<gene>
    <name evidence="21" type="ORF">ASPWEDRAFT_622733</name>
</gene>
<dbReference type="Proteomes" id="UP000184383">
    <property type="component" value="Unassembled WGS sequence"/>
</dbReference>
<dbReference type="GO" id="GO:0030422">
    <property type="term" value="P:siRNA processing"/>
    <property type="evidence" value="ECO:0007669"/>
    <property type="project" value="TreeGrafter"/>
</dbReference>
<evidence type="ECO:0000256" key="11">
    <source>
        <dbReference type="ARBA" id="ARBA00022884"/>
    </source>
</evidence>
<evidence type="ECO:0000256" key="14">
    <source>
        <dbReference type="ARBA" id="ARBA00025403"/>
    </source>
</evidence>
<evidence type="ECO:0000256" key="15">
    <source>
        <dbReference type="ARBA" id="ARBA00070369"/>
    </source>
</evidence>
<dbReference type="InterPro" id="IPR038248">
    <property type="entry name" value="Dicer_dimer_sf"/>
</dbReference>
<dbReference type="PROSITE" id="PS51194">
    <property type="entry name" value="HELICASE_CTER"/>
    <property type="match status" value="1"/>
</dbReference>
<dbReference type="CDD" id="cd00593">
    <property type="entry name" value="RIBOc"/>
    <property type="match status" value="2"/>
</dbReference>
<dbReference type="RefSeq" id="XP_040687139.1">
    <property type="nucleotide sequence ID" value="XM_040838631.1"/>
</dbReference>
<dbReference type="Pfam" id="PF00271">
    <property type="entry name" value="Helicase_C"/>
    <property type="match status" value="1"/>
</dbReference>
<reference evidence="22" key="1">
    <citation type="journal article" date="2017" name="Genome Biol.">
        <title>Comparative genomics reveals high biological diversity and specific adaptations in the industrially and medically important fungal genus Aspergillus.</title>
        <authorList>
            <person name="de Vries R.P."/>
            <person name="Riley R."/>
            <person name="Wiebenga A."/>
            <person name="Aguilar-Osorio G."/>
            <person name="Amillis S."/>
            <person name="Uchima C.A."/>
            <person name="Anderluh G."/>
            <person name="Asadollahi M."/>
            <person name="Askin M."/>
            <person name="Barry K."/>
            <person name="Battaglia E."/>
            <person name="Bayram O."/>
            <person name="Benocci T."/>
            <person name="Braus-Stromeyer S.A."/>
            <person name="Caldana C."/>
            <person name="Canovas D."/>
            <person name="Cerqueira G.C."/>
            <person name="Chen F."/>
            <person name="Chen W."/>
            <person name="Choi C."/>
            <person name="Clum A."/>
            <person name="Dos Santos R.A."/>
            <person name="Damasio A.R."/>
            <person name="Diallinas G."/>
            <person name="Emri T."/>
            <person name="Fekete E."/>
            <person name="Flipphi M."/>
            <person name="Freyberg S."/>
            <person name="Gallo A."/>
            <person name="Gournas C."/>
            <person name="Habgood R."/>
            <person name="Hainaut M."/>
            <person name="Harispe M.L."/>
            <person name="Henrissat B."/>
            <person name="Hilden K.S."/>
            <person name="Hope R."/>
            <person name="Hossain A."/>
            <person name="Karabika E."/>
            <person name="Karaffa L."/>
            <person name="Karanyi Z."/>
            <person name="Krasevec N."/>
            <person name="Kuo A."/>
            <person name="Kusch H."/>
            <person name="LaButti K."/>
            <person name="Lagendijk E.L."/>
            <person name="Lapidus A."/>
            <person name="Levasseur A."/>
            <person name="Lindquist E."/>
            <person name="Lipzen A."/>
            <person name="Logrieco A.F."/>
            <person name="MacCabe A."/>
            <person name="Maekelae M.R."/>
            <person name="Malavazi I."/>
            <person name="Melin P."/>
            <person name="Meyer V."/>
            <person name="Mielnichuk N."/>
            <person name="Miskei M."/>
            <person name="Molnar A.P."/>
            <person name="Mule G."/>
            <person name="Ngan C.Y."/>
            <person name="Orejas M."/>
            <person name="Orosz E."/>
            <person name="Ouedraogo J.P."/>
            <person name="Overkamp K.M."/>
            <person name="Park H.-S."/>
            <person name="Perrone G."/>
            <person name="Piumi F."/>
            <person name="Punt P.J."/>
            <person name="Ram A.F."/>
            <person name="Ramon A."/>
            <person name="Rauscher S."/>
            <person name="Record E."/>
            <person name="Riano-Pachon D.M."/>
            <person name="Robert V."/>
            <person name="Roehrig J."/>
            <person name="Ruller R."/>
            <person name="Salamov A."/>
            <person name="Salih N.S."/>
            <person name="Samson R.A."/>
            <person name="Sandor E."/>
            <person name="Sanguinetti M."/>
            <person name="Schuetze T."/>
            <person name="Sepcic K."/>
            <person name="Shelest E."/>
            <person name="Sherlock G."/>
            <person name="Sophianopoulou V."/>
            <person name="Squina F.M."/>
            <person name="Sun H."/>
            <person name="Susca A."/>
            <person name="Todd R.B."/>
            <person name="Tsang A."/>
            <person name="Unkles S.E."/>
            <person name="van de Wiele N."/>
            <person name="van Rossen-Uffink D."/>
            <person name="Oliveira J.V."/>
            <person name="Vesth T.C."/>
            <person name="Visser J."/>
            <person name="Yu J.-H."/>
            <person name="Zhou M."/>
            <person name="Andersen M.R."/>
            <person name="Archer D.B."/>
            <person name="Baker S.E."/>
            <person name="Benoit I."/>
            <person name="Brakhage A.A."/>
            <person name="Braus G.H."/>
            <person name="Fischer R."/>
            <person name="Frisvad J.C."/>
            <person name="Goldman G.H."/>
            <person name="Houbraken J."/>
            <person name="Oakley B."/>
            <person name="Pocsi I."/>
            <person name="Scazzocchio C."/>
            <person name="Seiboth B."/>
            <person name="vanKuyk P.A."/>
            <person name="Wortman J."/>
            <person name="Dyer P.S."/>
            <person name="Grigoriev I.V."/>
        </authorList>
    </citation>
    <scope>NUCLEOTIDE SEQUENCE [LARGE SCALE GENOMIC DNA]</scope>
    <source>
        <strain evidence="22">DTO 134E9</strain>
    </source>
</reference>
<dbReference type="GO" id="GO:0050688">
    <property type="term" value="P:regulation of defense response to virus"/>
    <property type="evidence" value="ECO:0007669"/>
    <property type="project" value="UniProtKB-KW"/>
</dbReference>
<dbReference type="GO" id="GO:0051607">
    <property type="term" value="P:defense response to virus"/>
    <property type="evidence" value="ECO:0007669"/>
    <property type="project" value="UniProtKB-KW"/>
</dbReference>
<feature type="domain" description="RNase III" evidence="17">
    <location>
        <begin position="1066"/>
        <end position="1249"/>
    </location>
</feature>
<evidence type="ECO:0000256" key="9">
    <source>
        <dbReference type="ARBA" id="ARBA00022840"/>
    </source>
</evidence>
<dbReference type="GO" id="GO:0004386">
    <property type="term" value="F:helicase activity"/>
    <property type="evidence" value="ECO:0007669"/>
    <property type="project" value="UniProtKB-KW"/>
</dbReference>
<dbReference type="SUPFAM" id="SSF52540">
    <property type="entry name" value="P-loop containing nucleoside triphosphate hydrolases"/>
    <property type="match status" value="1"/>
</dbReference>
<keyword evidence="11 16" id="KW-0694">RNA-binding</keyword>
<name>A0A1L9REV9_ASPWE</name>
<dbReference type="GO" id="GO:0005737">
    <property type="term" value="C:cytoplasm"/>
    <property type="evidence" value="ECO:0007669"/>
    <property type="project" value="TreeGrafter"/>
</dbReference>
<keyword evidence="12" id="KW-0051">Antiviral defense</keyword>
<proteinExistence type="inferred from homology"/>
<evidence type="ECO:0000256" key="4">
    <source>
        <dbReference type="ARBA" id="ARBA00022723"/>
    </source>
</evidence>
<dbReference type="PANTHER" id="PTHR14950">
    <property type="entry name" value="DICER-RELATED"/>
    <property type="match status" value="1"/>
</dbReference>
<organism evidence="21 22">
    <name type="scientific">Aspergillus wentii DTO 134E9</name>
    <dbReference type="NCBI Taxonomy" id="1073089"/>
    <lineage>
        <taxon>Eukaryota</taxon>
        <taxon>Fungi</taxon>
        <taxon>Dikarya</taxon>
        <taxon>Ascomycota</taxon>
        <taxon>Pezizomycotina</taxon>
        <taxon>Eurotiomycetes</taxon>
        <taxon>Eurotiomycetidae</taxon>
        <taxon>Eurotiales</taxon>
        <taxon>Aspergillaceae</taxon>
        <taxon>Aspergillus</taxon>
        <taxon>Aspergillus subgen. Cremei</taxon>
    </lineage>
</organism>
<dbReference type="GeneID" id="63754479"/>
<comment type="cofactor">
    <cofactor evidence="2">
        <name>Mg(2+)</name>
        <dbReference type="ChEBI" id="CHEBI:18420"/>
    </cofactor>
</comment>
<dbReference type="GO" id="GO:0003723">
    <property type="term" value="F:RNA binding"/>
    <property type="evidence" value="ECO:0007669"/>
    <property type="project" value="UniProtKB-UniRule"/>
</dbReference>
<feature type="domain" description="Helicase ATP-binding" evidence="18">
    <location>
        <begin position="1"/>
        <end position="168"/>
    </location>
</feature>
<dbReference type="InterPro" id="IPR005034">
    <property type="entry name" value="Dicer_dimerisation"/>
</dbReference>
<dbReference type="GO" id="GO:0046872">
    <property type="term" value="F:metal ion binding"/>
    <property type="evidence" value="ECO:0007669"/>
    <property type="project" value="UniProtKB-KW"/>
</dbReference>
<keyword evidence="10" id="KW-0460">Magnesium</keyword>
<evidence type="ECO:0000256" key="8">
    <source>
        <dbReference type="ARBA" id="ARBA00022806"/>
    </source>
</evidence>
<dbReference type="PROSITE" id="PS50142">
    <property type="entry name" value="RNASE_3_2"/>
    <property type="match status" value="2"/>
</dbReference>
<comment type="cofactor">
    <cofactor evidence="1">
        <name>Mn(2+)</name>
        <dbReference type="ChEBI" id="CHEBI:29035"/>
    </cofactor>
</comment>
<evidence type="ECO:0000259" key="19">
    <source>
        <dbReference type="PROSITE" id="PS51194"/>
    </source>
</evidence>
<keyword evidence="4" id="KW-0479">Metal-binding</keyword>
<evidence type="ECO:0000256" key="6">
    <source>
        <dbReference type="ARBA" id="ARBA00022741"/>
    </source>
</evidence>
<feature type="domain" description="Helicase C-terminal" evidence="19">
    <location>
        <begin position="333"/>
        <end position="498"/>
    </location>
</feature>
<keyword evidence="8" id="KW-0347">Helicase</keyword>
<evidence type="ECO:0000256" key="2">
    <source>
        <dbReference type="ARBA" id="ARBA00001946"/>
    </source>
</evidence>
<evidence type="ECO:0000256" key="16">
    <source>
        <dbReference type="PROSITE-ProRule" id="PRU00657"/>
    </source>
</evidence>
<dbReference type="PANTHER" id="PTHR14950:SF37">
    <property type="entry name" value="ENDORIBONUCLEASE DICER"/>
    <property type="match status" value="1"/>
</dbReference>
<keyword evidence="9" id="KW-0067">ATP-binding</keyword>
<accession>A0A1L9REV9</accession>
<dbReference type="PROSITE" id="PS00517">
    <property type="entry name" value="RNASE_3_1"/>
    <property type="match status" value="1"/>
</dbReference>
<evidence type="ECO:0000313" key="22">
    <source>
        <dbReference type="Proteomes" id="UP000184383"/>
    </source>
</evidence>
<evidence type="ECO:0000256" key="5">
    <source>
        <dbReference type="ARBA" id="ARBA00022737"/>
    </source>
</evidence>
<dbReference type="FunFam" id="3.40.50.300:FF:001669">
    <property type="entry name" value="Dicer-like protein 1"/>
    <property type="match status" value="1"/>
</dbReference>
<evidence type="ECO:0000259" key="17">
    <source>
        <dbReference type="PROSITE" id="PS50142"/>
    </source>
</evidence>
<dbReference type="STRING" id="1073089.A0A1L9REV9"/>
<dbReference type="Gene3D" id="1.10.1520.10">
    <property type="entry name" value="Ribonuclease III domain"/>
    <property type="match status" value="2"/>
</dbReference>
<feature type="domain" description="RNase III" evidence="17">
    <location>
        <begin position="887"/>
        <end position="1027"/>
    </location>
</feature>
<dbReference type="GO" id="GO:0004525">
    <property type="term" value="F:ribonuclease III activity"/>
    <property type="evidence" value="ECO:0007669"/>
    <property type="project" value="InterPro"/>
</dbReference>
<dbReference type="EMBL" id="KV878214">
    <property type="protein sequence ID" value="OJJ33462.1"/>
    <property type="molecule type" value="Genomic_DNA"/>
</dbReference>
<dbReference type="Gene3D" id="3.40.50.300">
    <property type="entry name" value="P-loop containing nucleotide triphosphate hydrolases"/>
    <property type="match status" value="2"/>
</dbReference>
<dbReference type="FunFam" id="1.10.1520.10:FF:000032">
    <property type="entry name" value="Dicer-like protein 2"/>
    <property type="match status" value="1"/>
</dbReference>
<dbReference type="GO" id="GO:0005634">
    <property type="term" value="C:nucleus"/>
    <property type="evidence" value="ECO:0007669"/>
    <property type="project" value="TreeGrafter"/>
</dbReference>
<dbReference type="InterPro" id="IPR014001">
    <property type="entry name" value="Helicase_ATP-bd"/>
</dbReference>
<dbReference type="PROSITE" id="PS51327">
    <property type="entry name" value="DICER_DSRBF"/>
    <property type="match status" value="1"/>
</dbReference>
<keyword evidence="13" id="KW-0464">Manganese</keyword>
<dbReference type="Gene3D" id="3.30.160.380">
    <property type="entry name" value="Dicer dimerisation domain"/>
    <property type="match status" value="1"/>
</dbReference>
<dbReference type="PROSITE" id="PS51192">
    <property type="entry name" value="HELICASE_ATP_BIND_1"/>
    <property type="match status" value="1"/>
</dbReference>
<keyword evidence="22" id="KW-1185">Reference proteome</keyword>
<dbReference type="GO" id="GO:0005524">
    <property type="term" value="F:ATP binding"/>
    <property type="evidence" value="ECO:0007669"/>
    <property type="project" value="UniProtKB-KW"/>
</dbReference>
<evidence type="ECO:0000256" key="12">
    <source>
        <dbReference type="ARBA" id="ARBA00023118"/>
    </source>
</evidence>
<evidence type="ECO:0000259" key="18">
    <source>
        <dbReference type="PROSITE" id="PS51192"/>
    </source>
</evidence>
<dbReference type="InterPro" id="IPR001650">
    <property type="entry name" value="Helicase_C-like"/>
</dbReference>
<evidence type="ECO:0000256" key="13">
    <source>
        <dbReference type="ARBA" id="ARBA00023211"/>
    </source>
</evidence>
<evidence type="ECO:0000256" key="3">
    <source>
        <dbReference type="ARBA" id="ARBA00022721"/>
    </source>
</evidence>
<dbReference type="InterPro" id="IPR036389">
    <property type="entry name" value="RNase_III_sf"/>
</dbReference>
<dbReference type="SMART" id="SM00490">
    <property type="entry name" value="HELICc"/>
    <property type="match status" value="1"/>
</dbReference>
<feature type="domain" description="Dicer dsRNA-binding fold" evidence="20">
    <location>
        <begin position="528"/>
        <end position="622"/>
    </location>
</feature>
<keyword evidence="3" id="KW-0930">Antiviral protein</keyword>
<dbReference type="SUPFAM" id="SSF69065">
    <property type="entry name" value="RNase III domain-like"/>
    <property type="match status" value="2"/>
</dbReference>
<dbReference type="SMART" id="SM00535">
    <property type="entry name" value="RIBOc"/>
    <property type="match status" value="2"/>
</dbReference>
<dbReference type="FunFam" id="1.10.1520.10:FF:000015">
    <property type="entry name" value="Dicer-like protein 1"/>
    <property type="match status" value="1"/>
</dbReference>
<keyword evidence="5" id="KW-0677">Repeat</keyword>
<sequence>METGSGKTPIAVLRIMSELETCSPDKLIWFLAPTVALCLQQHEVIASQLPAVKTRTLTGLDKVELWTEQIIWDAVLKDVRVVVSTHAVLADALSHGFVKMSQLALLIFDEAHHCMRRHPANKIMQDFYHPALSNSGIDAVPRTLGLTASPAVRSNTLEMITLESNLHAVCKTPRMHRQELLTYTHRPQLCRIWFAPLVPDGLGDGSQMLGPLLHALRTLNIENDPYVKKLRKSPFEAKELQNVLSTGKTYCNEQLRRFAERSGHIFEELGGWGADYFIQASIEQIKASVNELSAMANWDYDEKIYLAEVLSQIPMPNLQVDFAAGDHFPMSSKLESLIAFLRHENEVEFSGLIFAKRRATVNILAKVLSIYPGTKDRFRCAAYVGWSSGNSKDVIGELLSMDMQRDTLAEFRSGSKNLIVATDVLEEGIDISACSMVICYDKPPNLKSFVQRRGRARQRQSTYAIMFPTDDESPYLNQWQELEKAMIEAYQDDERRLREASELENIDEDVKERLAVESTCALLTEDSATGHLHHFCAVLPQQPYVDNRPVFSFENNSEGLVKGTVILPNCVHPKVRRTRGQRWWRTERAAMKETAFQAYKSLYEFGLVNDNLLPLTKKPELGIHDFESLPSMVDASEQYDPWVDLAYSWATPNIHQSRITVRQNGFAGSSRLSMILTGPTILPDLEPMTLYWDSETTFTLSFEPAQQAPMVTPESVEYMRRITALYIQATKSKINNMGNDFVALFGPDLSPDQLGSWLETNGGNHTALEAYTNGSSSPVLMGIVRDQGRYNEPLIFRRWVVSEENQNPSALELECHRLPRRRNLLHRQTLANRQQFDGADDEALEPTAKVRIVSANQCTIDKLPFASAIFGLFISVIVDRLEVLLVAARLRETILKPIGFASIDHVITAITAPSAQGLTNYQRYEFLGDSVLKFTVSCQLYFQHPNWPEGYLSENRNVIVKNPRLARAALDLGLDAFIIERMFTPRKWAAPLISERMAQKASRRKMSRKVLADVVEALIGAAYMDGGHPKAQACIRRFLPEMKLQSLDIQTPHKDPNPPPLHYTTNERLKDHIGYSFTDKSLLVEALTHPSCEYDAHSQSYQRLEFLGDAVLDMVVVTAIFQHPAEVSPGDMTLIKHALVNANLLAFLCMEISIPETRTDVEQVPDGRFAIKSGEDYLQLWRFMRCQGLELKKGRDATLQRHHALRDEIISSLEHADFYPWQALARLGADKFFSDIVESVLGAIFVDSGGDLAVCEMFVERIGLLPYLRRVLSQGINMAHPKNMADRLSKGEVFFKVQRIQHDSNNASYQCVVTLNEAVIVHIEGCLTAEDAEVTASNEAVRILMEMNQQNGNAP</sequence>
<dbReference type="InterPro" id="IPR011545">
    <property type="entry name" value="DEAD/DEAH_box_helicase_dom"/>
</dbReference>
<dbReference type="FunFam" id="3.30.160.380:FF:000005">
    <property type="entry name" value="Dicer-like protein 2"/>
    <property type="match status" value="1"/>
</dbReference>
<dbReference type="InterPro" id="IPR000999">
    <property type="entry name" value="RNase_III_dom"/>
</dbReference>
<dbReference type="OrthoDB" id="416741at2759"/>
<evidence type="ECO:0000256" key="1">
    <source>
        <dbReference type="ARBA" id="ARBA00001936"/>
    </source>
</evidence>
<keyword evidence="6" id="KW-0547">Nucleotide-binding</keyword>
<evidence type="ECO:0000256" key="10">
    <source>
        <dbReference type="ARBA" id="ARBA00022842"/>
    </source>
</evidence>
<dbReference type="Pfam" id="PF03368">
    <property type="entry name" value="Dicer_dimer"/>
    <property type="match status" value="1"/>
</dbReference>
<comment type="similarity">
    <text evidence="16">Belongs to the helicase family. Dicer subfamily.</text>
</comment>
<dbReference type="Pfam" id="PF00270">
    <property type="entry name" value="DEAD"/>
    <property type="match status" value="1"/>
</dbReference>
<keyword evidence="7" id="KW-0378">Hydrolase</keyword>
<dbReference type="Pfam" id="PF00636">
    <property type="entry name" value="Ribonuclease_3"/>
    <property type="match status" value="2"/>
</dbReference>
<protein>
    <recommendedName>
        <fullName evidence="15">Dicer-like protein 2</fullName>
    </recommendedName>
</protein>